<evidence type="ECO:0000259" key="4">
    <source>
        <dbReference type="SMART" id="SM00331"/>
    </source>
</evidence>
<dbReference type="Gene3D" id="3.60.40.10">
    <property type="entry name" value="PPM-type phosphatase domain"/>
    <property type="match status" value="1"/>
</dbReference>
<dbReference type="PANTHER" id="PTHR43156">
    <property type="entry name" value="STAGE II SPORULATION PROTEIN E-RELATED"/>
    <property type="match status" value="1"/>
</dbReference>
<dbReference type="Pfam" id="PF07228">
    <property type="entry name" value="SpoIIE"/>
    <property type="match status" value="1"/>
</dbReference>
<dbReference type="InterPro" id="IPR036457">
    <property type="entry name" value="PPM-type-like_dom_sf"/>
</dbReference>
<evidence type="ECO:0000313" key="5">
    <source>
        <dbReference type="EMBL" id="GGP03139.1"/>
    </source>
</evidence>
<dbReference type="Proteomes" id="UP000660745">
    <property type="component" value="Unassembled WGS sequence"/>
</dbReference>
<feature type="domain" description="PPM-type phosphatase" evidence="4">
    <location>
        <begin position="537"/>
        <end position="767"/>
    </location>
</feature>
<dbReference type="SUPFAM" id="SSF81606">
    <property type="entry name" value="PP2C-like"/>
    <property type="match status" value="1"/>
</dbReference>
<dbReference type="PANTHER" id="PTHR43156:SF2">
    <property type="entry name" value="STAGE II SPORULATION PROTEIN E"/>
    <property type="match status" value="1"/>
</dbReference>
<dbReference type="InterPro" id="IPR029016">
    <property type="entry name" value="GAF-like_dom_sf"/>
</dbReference>
<reference evidence="5" key="1">
    <citation type="journal article" date="2014" name="Int. J. Syst. Evol. Microbiol.">
        <title>Complete genome sequence of Corynebacterium casei LMG S-19264T (=DSM 44701T), isolated from a smear-ripened cheese.</title>
        <authorList>
            <consortium name="US DOE Joint Genome Institute (JGI-PGF)"/>
            <person name="Walter F."/>
            <person name="Albersmeier A."/>
            <person name="Kalinowski J."/>
            <person name="Ruckert C."/>
        </authorList>
    </citation>
    <scope>NUCLEOTIDE SEQUENCE</scope>
    <source>
        <strain evidence="5">CGMCC 4.7430</strain>
    </source>
</reference>
<dbReference type="SMART" id="SM00331">
    <property type="entry name" value="PP2C_SIG"/>
    <property type="match status" value="1"/>
</dbReference>
<dbReference type="Pfam" id="PF01590">
    <property type="entry name" value="GAF"/>
    <property type="match status" value="1"/>
</dbReference>
<evidence type="ECO:0000256" key="2">
    <source>
        <dbReference type="SAM" id="MobiDB-lite"/>
    </source>
</evidence>
<proteinExistence type="predicted"/>
<reference evidence="5" key="2">
    <citation type="submission" date="2020-09" db="EMBL/GenBank/DDBJ databases">
        <authorList>
            <person name="Sun Q."/>
            <person name="Zhou Y."/>
        </authorList>
    </citation>
    <scope>NUCLEOTIDE SEQUENCE</scope>
    <source>
        <strain evidence="5">CGMCC 4.7430</strain>
    </source>
</reference>
<dbReference type="EMBL" id="BMNK01000002">
    <property type="protein sequence ID" value="GGP03139.1"/>
    <property type="molecule type" value="Genomic_DNA"/>
</dbReference>
<sequence length="914" mass="98700">MTHIRVGEGPAEEVFERFLNGEPVRQSVRPVILRSWRRCQELAPPAKLGFPDPVEPDLNSFLIRMARPVLDRVQPIVDHADAAVLLVDGQATLVLRYLADPQMTKFFDKVGAVVGTNYSESAIGTNGTGTALAERRLTRVAAFEHPATCVQPFTGTGVPILDPLTGRALGAVSVVCPNKREDVAMAVLAQQVAAGIERRVLEQSSEREHALFEAYLRAEDLPTLRSRPSLRDLPRADRFLLEEKATELIALGQRAAVEVPLSRARIATLRAVPTTEPAGLVGVVAQVRIQDGPWEPVTEAPAAEIPDLGPVPQAKPATAHPPRESPTDPWLILFGEPGVGKLAIAARRRIRLLYEAATIIGKTLDVRVTAEELAEVAVPRLADHVTIDLHENVLRGEEPGDPATGLRRVVSRAVGENLPLHDAGKPVHYLPTSPQADCLLGQEAVMWPDPRTTAPASGYGVNSLIAVPLLSHGRILGVATFVRLEGSASFEDDDVSLAEEMARHTAVCVDNARRFIRERAMAVALQRSMMPSSLPEQSALEVAHRFLPAQGAAGYDWFDVICLSGARVALVVGDVADRGLRGAASMGRLRTAVDNFASLDMPPEEILTHLDELVRRLSQEETDLGDSVLGDFAAPDVGITGTTCAYAVYDPTSQRCALACAGHPPPAVIYPDGAMEFLQVPPGQPLGLGGSPFETTEVELPEGSRLILYSNGLLVNDHEYDARTRAERVRGALGQAGGSAEQTASAILDAVPRDDRTDDVTLLVARTRALPQDHIASWDLASDPAVVSHMRSEVAKRLAAWNLEHLAFNAELIFSELVTNAIRYGSEPIRARMILDRALICEVSDASESSPRPRRAVATDEGGRGLFLVAHIAERWGTRHTHRGKVIWAEQPLTDGEAEPPDPATALSLFADDL</sequence>
<dbReference type="RefSeq" id="WP_225277139.1">
    <property type="nucleotide sequence ID" value="NZ_BMNK01000002.1"/>
</dbReference>
<dbReference type="CDD" id="cd16936">
    <property type="entry name" value="HATPase_RsbW-like"/>
    <property type="match status" value="1"/>
</dbReference>
<gene>
    <name evidence="5" type="ORF">GCM10012278_13160</name>
</gene>
<dbReference type="InterPro" id="IPR036890">
    <property type="entry name" value="HATPase_C_sf"/>
</dbReference>
<evidence type="ECO:0000259" key="3">
    <source>
        <dbReference type="SMART" id="SM00065"/>
    </source>
</evidence>
<feature type="domain" description="GAF" evidence="3">
    <location>
        <begin position="348"/>
        <end position="519"/>
    </location>
</feature>
<evidence type="ECO:0008006" key="7">
    <source>
        <dbReference type="Google" id="ProtNLM"/>
    </source>
</evidence>
<feature type="region of interest" description="Disordered" evidence="2">
    <location>
        <begin position="304"/>
        <end position="326"/>
    </location>
</feature>
<name>A0A918A0V3_9ACTN</name>
<dbReference type="AlphaFoldDB" id="A0A918A0V3"/>
<dbReference type="SUPFAM" id="SSF55781">
    <property type="entry name" value="GAF domain-like"/>
    <property type="match status" value="1"/>
</dbReference>
<evidence type="ECO:0000313" key="6">
    <source>
        <dbReference type="Proteomes" id="UP000660745"/>
    </source>
</evidence>
<keyword evidence="1" id="KW-0378">Hydrolase</keyword>
<protein>
    <recommendedName>
        <fullName evidence="7">GAF domain-containing protein</fullName>
    </recommendedName>
</protein>
<dbReference type="Gene3D" id="3.30.450.40">
    <property type="match status" value="2"/>
</dbReference>
<dbReference type="Pfam" id="PF13581">
    <property type="entry name" value="HATPase_c_2"/>
    <property type="match status" value="1"/>
</dbReference>
<organism evidence="5 6">
    <name type="scientific">Nonomuraea glycinis</name>
    <dbReference type="NCBI Taxonomy" id="2047744"/>
    <lineage>
        <taxon>Bacteria</taxon>
        <taxon>Bacillati</taxon>
        <taxon>Actinomycetota</taxon>
        <taxon>Actinomycetes</taxon>
        <taxon>Streptosporangiales</taxon>
        <taxon>Streptosporangiaceae</taxon>
        <taxon>Nonomuraea</taxon>
    </lineage>
</organism>
<evidence type="ECO:0000256" key="1">
    <source>
        <dbReference type="ARBA" id="ARBA00022801"/>
    </source>
</evidence>
<dbReference type="GO" id="GO:0016791">
    <property type="term" value="F:phosphatase activity"/>
    <property type="evidence" value="ECO:0007669"/>
    <property type="project" value="TreeGrafter"/>
</dbReference>
<dbReference type="InterPro" id="IPR003594">
    <property type="entry name" value="HATPase_dom"/>
</dbReference>
<dbReference type="Gene3D" id="3.30.565.10">
    <property type="entry name" value="Histidine kinase-like ATPase, C-terminal domain"/>
    <property type="match status" value="1"/>
</dbReference>
<dbReference type="InterPro" id="IPR052016">
    <property type="entry name" value="Bact_Sigma-Reg"/>
</dbReference>
<dbReference type="InterPro" id="IPR003018">
    <property type="entry name" value="GAF"/>
</dbReference>
<keyword evidence="6" id="KW-1185">Reference proteome</keyword>
<dbReference type="FunFam" id="3.30.565.10:FF:000028">
    <property type="entry name" value="PAS sensor protein"/>
    <property type="match status" value="1"/>
</dbReference>
<comment type="caution">
    <text evidence="5">The sequence shown here is derived from an EMBL/GenBank/DDBJ whole genome shotgun (WGS) entry which is preliminary data.</text>
</comment>
<dbReference type="InterPro" id="IPR001932">
    <property type="entry name" value="PPM-type_phosphatase-like_dom"/>
</dbReference>
<dbReference type="SMART" id="SM00065">
    <property type="entry name" value="GAF"/>
    <property type="match status" value="1"/>
</dbReference>
<accession>A0A918A0V3</accession>